<keyword evidence="4" id="KW-0949">S-adenosyl-L-methionine</keyword>
<dbReference type="PANTHER" id="PTHR10867:SF44">
    <property type="entry name" value="NICOTINAMIDE N-METHYLTRANSFERASE ISOFORM X2"/>
    <property type="match status" value="1"/>
</dbReference>
<dbReference type="GO" id="GO:0005829">
    <property type="term" value="C:cytosol"/>
    <property type="evidence" value="ECO:0007669"/>
    <property type="project" value="TreeGrafter"/>
</dbReference>
<proteinExistence type="inferred from homology"/>
<keyword evidence="6" id="KW-1185">Reference proteome</keyword>
<organism evidence="5 6">
    <name type="scientific">Pelobates cultripes</name>
    <name type="common">Western spadefoot toad</name>
    <dbReference type="NCBI Taxonomy" id="61616"/>
    <lineage>
        <taxon>Eukaryota</taxon>
        <taxon>Metazoa</taxon>
        <taxon>Chordata</taxon>
        <taxon>Craniata</taxon>
        <taxon>Vertebrata</taxon>
        <taxon>Euteleostomi</taxon>
        <taxon>Amphibia</taxon>
        <taxon>Batrachia</taxon>
        <taxon>Anura</taxon>
        <taxon>Pelobatoidea</taxon>
        <taxon>Pelobatidae</taxon>
        <taxon>Pelobates</taxon>
    </lineage>
</organism>
<sequence>MDRSSYKHYHLDPIDTRKFFHTYFSGKSDKIIIDEIVKYPMEILHKEFKSGNIKGDTFIDISIGSAIFHLLPVCDHFKEITILESNDQCLEDIVKWMKKDADALDWSHASTHMAKLEEEKSGKWEEKEELLRSRVKRILKCDFTKEILTDPVVLDKADCLMSMCIMHFVHKDHDSYRAGMKKVASLIKLGGHLVMIGGFNTRYCTVGEDKLHMLSFDENFMLSNLKSIGFSIESFQKTMSKLSGGMIDYDHIWFVRAVKMWEL</sequence>
<evidence type="ECO:0000256" key="4">
    <source>
        <dbReference type="ARBA" id="ARBA00022691"/>
    </source>
</evidence>
<evidence type="ECO:0000313" key="6">
    <source>
        <dbReference type="Proteomes" id="UP001295444"/>
    </source>
</evidence>
<dbReference type="Gene3D" id="3.40.50.150">
    <property type="entry name" value="Vaccinia Virus protein VP39"/>
    <property type="match status" value="1"/>
</dbReference>
<dbReference type="GO" id="GO:0032259">
    <property type="term" value="P:methylation"/>
    <property type="evidence" value="ECO:0007669"/>
    <property type="project" value="UniProtKB-KW"/>
</dbReference>
<dbReference type="InterPro" id="IPR029063">
    <property type="entry name" value="SAM-dependent_MTases_sf"/>
</dbReference>
<dbReference type="Proteomes" id="UP001295444">
    <property type="component" value="Chromosome 10"/>
</dbReference>
<dbReference type="GO" id="GO:0008170">
    <property type="term" value="F:N-methyltransferase activity"/>
    <property type="evidence" value="ECO:0007669"/>
    <property type="project" value="TreeGrafter"/>
</dbReference>
<dbReference type="Pfam" id="PF01234">
    <property type="entry name" value="NNMT_PNMT_TEMT"/>
    <property type="match status" value="1"/>
</dbReference>
<dbReference type="SUPFAM" id="SSF53335">
    <property type="entry name" value="S-adenosyl-L-methionine-dependent methyltransferases"/>
    <property type="match status" value="1"/>
</dbReference>
<dbReference type="PROSITE" id="PS51681">
    <property type="entry name" value="SAM_MT_NNMT_PNMT_TEMT"/>
    <property type="match status" value="1"/>
</dbReference>
<keyword evidence="2" id="KW-0489">Methyltransferase</keyword>
<evidence type="ECO:0000256" key="1">
    <source>
        <dbReference type="ARBA" id="ARBA00007996"/>
    </source>
</evidence>
<evidence type="ECO:0000313" key="5">
    <source>
        <dbReference type="EMBL" id="CAH2320323.1"/>
    </source>
</evidence>
<reference evidence="5" key="1">
    <citation type="submission" date="2022-03" db="EMBL/GenBank/DDBJ databases">
        <authorList>
            <person name="Alioto T."/>
            <person name="Alioto T."/>
            <person name="Gomez Garrido J."/>
        </authorList>
    </citation>
    <scope>NUCLEOTIDE SEQUENCE</scope>
</reference>
<keyword evidence="3" id="KW-0808">Transferase</keyword>
<dbReference type="AlphaFoldDB" id="A0AAD1WMK3"/>
<comment type="similarity">
    <text evidence="1">Belongs to the class I-like SAM-binding methyltransferase superfamily. NNMT/PNMT/TEMT family.</text>
</comment>
<evidence type="ECO:0000256" key="2">
    <source>
        <dbReference type="ARBA" id="ARBA00022603"/>
    </source>
</evidence>
<dbReference type="EMBL" id="OW240921">
    <property type="protein sequence ID" value="CAH2320323.1"/>
    <property type="molecule type" value="Genomic_DNA"/>
</dbReference>
<protein>
    <submittedName>
        <fullName evidence="5">Nicotinamide N-methyltransferase-like</fullName>
    </submittedName>
</protein>
<gene>
    <name evidence="5" type="ORF">PECUL_23A045802</name>
</gene>
<accession>A0AAD1WMK3</accession>
<dbReference type="InterPro" id="IPR000940">
    <property type="entry name" value="NNMT_TEMT_trans"/>
</dbReference>
<name>A0AAD1WMK3_PELCU</name>
<dbReference type="PANTHER" id="PTHR10867">
    <property type="entry name" value="NNMT/PNMT/TEMT FAMILY MEMBER"/>
    <property type="match status" value="1"/>
</dbReference>
<evidence type="ECO:0000256" key="3">
    <source>
        <dbReference type="ARBA" id="ARBA00022679"/>
    </source>
</evidence>